<dbReference type="InterPro" id="IPR020892">
    <property type="entry name" value="Cyclophilin-type_PPIase_CS"/>
</dbReference>
<dbReference type="GO" id="GO:0006457">
    <property type="term" value="P:protein folding"/>
    <property type="evidence" value="ECO:0007669"/>
    <property type="project" value="InterPro"/>
</dbReference>
<accession>A0A140LEK1</accession>
<dbReference type="STRING" id="520762.AN619_01360"/>
<dbReference type="SUPFAM" id="SSF50891">
    <property type="entry name" value="Cyclophilin-like"/>
    <property type="match status" value="1"/>
</dbReference>
<evidence type="ECO:0000256" key="5">
    <source>
        <dbReference type="RuleBase" id="RU363019"/>
    </source>
</evidence>
<dbReference type="RefSeq" id="WP_068554056.1">
    <property type="nucleotide sequence ID" value="NZ_LOEE01000003.1"/>
</dbReference>
<dbReference type="InterPro" id="IPR029000">
    <property type="entry name" value="Cyclophilin-like_dom_sf"/>
</dbReference>
<evidence type="ECO:0000256" key="4">
    <source>
        <dbReference type="ARBA" id="ARBA00023235"/>
    </source>
</evidence>
<gene>
    <name evidence="7" type="primary">ppiB</name>
    <name evidence="7" type="ORF">AN619_01360</name>
</gene>
<dbReference type="CDD" id="cd00317">
    <property type="entry name" value="cyclophilin"/>
    <property type="match status" value="1"/>
</dbReference>
<dbReference type="GO" id="GO:0003755">
    <property type="term" value="F:peptidyl-prolyl cis-trans isomerase activity"/>
    <property type="evidence" value="ECO:0007669"/>
    <property type="project" value="UniProtKB-UniRule"/>
</dbReference>
<dbReference type="Gene3D" id="2.40.100.10">
    <property type="entry name" value="Cyclophilin-like"/>
    <property type="match status" value="1"/>
</dbReference>
<dbReference type="PIRSF" id="PIRSF001467">
    <property type="entry name" value="Peptidylpro_ismrse"/>
    <property type="match status" value="1"/>
</dbReference>
<dbReference type="PRINTS" id="PR00153">
    <property type="entry name" value="CSAPPISMRASE"/>
</dbReference>
<feature type="domain" description="PPIase cyclophilin-type" evidence="6">
    <location>
        <begin position="6"/>
        <end position="159"/>
    </location>
</feature>
<dbReference type="EC" id="5.2.1.8" evidence="5"/>
<proteinExistence type="inferred from homology"/>
<organism evidence="7 8">
    <name type="scientific">Thermotalea metallivorans</name>
    <dbReference type="NCBI Taxonomy" id="520762"/>
    <lineage>
        <taxon>Bacteria</taxon>
        <taxon>Bacillati</taxon>
        <taxon>Bacillota</taxon>
        <taxon>Clostridia</taxon>
        <taxon>Peptostreptococcales</taxon>
        <taxon>Thermotaleaceae</taxon>
        <taxon>Thermotalea</taxon>
    </lineage>
</organism>
<evidence type="ECO:0000313" key="8">
    <source>
        <dbReference type="Proteomes" id="UP000070456"/>
    </source>
</evidence>
<dbReference type="InterPro" id="IPR024936">
    <property type="entry name" value="Cyclophilin-type_PPIase"/>
</dbReference>
<keyword evidence="3 5" id="KW-0697">Rotamase</keyword>
<dbReference type="InterPro" id="IPR044666">
    <property type="entry name" value="Cyclophilin_A-like"/>
</dbReference>
<dbReference type="InterPro" id="IPR002130">
    <property type="entry name" value="Cyclophilin-type_PPIase_dom"/>
</dbReference>
<dbReference type="AlphaFoldDB" id="A0A140LEK1"/>
<name>A0A140LEK1_9FIRM</name>
<dbReference type="PANTHER" id="PTHR45625">
    <property type="entry name" value="PEPTIDYL-PROLYL CIS-TRANS ISOMERASE-RELATED"/>
    <property type="match status" value="1"/>
</dbReference>
<reference evidence="7 8" key="1">
    <citation type="submission" date="2015-12" db="EMBL/GenBank/DDBJ databases">
        <title>Draft genome sequence of the thermoanaerobe Thermotalea metallivorans, an isolate from the runoff channel of the Great Artesian Basin, Australia.</title>
        <authorList>
            <person name="Patel B.K."/>
        </authorList>
    </citation>
    <scope>NUCLEOTIDE SEQUENCE [LARGE SCALE GENOMIC DNA]</scope>
    <source>
        <strain evidence="7 8">B2-1</strain>
    </source>
</reference>
<comment type="catalytic activity">
    <reaction evidence="5">
        <text>[protein]-peptidylproline (omega=180) = [protein]-peptidylproline (omega=0)</text>
        <dbReference type="Rhea" id="RHEA:16237"/>
        <dbReference type="Rhea" id="RHEA-COMP:10747"/>
        <dbReference type="Rhea" id="RHEA-COMP:10748"/>
        <dbReference type="ChEBI" id="CHEBI:83833"/>
        <dbReference type="ChEBI" id="CHEBI:83834"/>
        <dbReference type="EC" id="5.2.1.8"/>
    </reaction>
</comment>
<evidence type="ECO:0000259" key="6">
    <source>
        <dbReference type="PROSITE" id="PS50072"/>
    </source>
</evidence>
<dbReference type="PANTHER" id="PTHR45625:SF4">
    <property type="entry name" value="PEPTIDYLPROLYL ISOMERASE DOMAIN AND WD REPEAT-CONTAINING PROTEIN 1"/>
    <property type="match status" value="1"/>
</dbReference>
<dbReference type="EMBL" id="LOEE01000003">
    <property type="protein sequence ID" value="KXG78976.1"/>
    <property type="molecule type" value="Genomic_DNA"/>
</dbReference>
<comment type="caution">
    <text evidence="7">The sequence shown here is derived from an EMBL/GenBank/DDBJ whole genome shotgun (WGS) entry which is preliminary data.</text>
</comment>
<evidence type="ECO:0000256" key="1">
    <source>
        <dbReference type="ARBA" id="ARBA00002388"/>
    </source>
</evidence>
<protein>
    <recommendedName>
        <fullName evidence="5">Peptidyl-prolyl cis-trans isomerase</fullName>
        <shortName evidence="5">PPIase</shortName>
        <ecNumber evidence="5">5.2.1.8</ecNumber>
    </recommendedName>
</protein>
<evidence type="ECO:0000256" key="2">
    <source>
        <dbReference type="ARBA" id="ARBA00007365"/>
    </source>
</evidence>
<keyword evidence="8" id="KW-1185">Reference proteome</keyword>
<keyword evidence="4 5" id="KW-0413">Isomerase</keyword>
<comment type="function">
    <text evidence="1 5">PPIases accelerate the folding of proteins. It catalyzes the cis-trans isomerization of proline imidic peptide bonds in oligopeptides.</text>
</comment>
<dbReference type="PATRIC" id="fig|520762.4.peg.154"/>
<dbReference type="Proteomes" id="UP000070456">
    <property type="component" value="Unassembled WGS sequence"/>
</dbReference>
<dbReference type="PROSITE" id="PS50072">
    <property type="entry name" value="CSA_PPIASE_2"/>
    <property type="match status" value="1"/>
</dbReference>
<evidence type="ECO:0000313" key="7">
    <source>
        <dbReference type="EMBL" id="KXG78976.1"/>
    </source>
</evidence>
<dbReference type="Pfam" id="PF00160">
    <property type="entry name" value="Pro_isomerase"/>
    <property type="match status" value="1"/>
</dbReference>
<dbReference type="OrthoDB" id="9807797at2"/>
<dbReference type="PROSITE" id="PS00170">
    <property type="entry name" value="CSA_PPIASE_1"/>
    <property type="match status" value="1"/>
</dbReference>
<comment type="similarity">
    <text evidence="2 5">Belongs to the cyclophilin-type PPIase family.</text>
</comment>
<evidence type="ECO:0000256" key="3">
    <source>
        <dbReference type="ARBA" id="ARBA00023110"/>
    </source>
</evidence>
<sequence>MSNPIVTITMENGNEIKAELYPEIAPNTVNNFISLAQKGFYDGLIFHRVIHGFMIQGGCPQGIGIGGPGYTIRGEFSGNGFQNHLKHTRGVISMARAAHPDSAGSQFFIMHENAPHLDGQYAAFGKVIEGMEEVDRIANVRTDFRDRPLEDQRIEKVRVELFGQAYEEPQTL</sequence>